<dbReference type="PANTHER" id="PTHR24300">
    <property type="entry name" value="CYTOCHROME P450 508A4-RELATED"/>
    <property type="match status" value="1"/>
</dbReference>
<reference evidence="5 6" key="1">
    <citation type="submission" date="2014-04" db="EMBL/GenBank/DDBJ databases">
        <title>Genome evolution of avian class.</title>
        <authorList>
            <person name="Zhang G."/>
            <person name="Li C."/>
        </authorList>
    </citation>
    <scope>NUCLEOTIDE SEQUENCE [LARGE SCALE GENOMIC DNA]</scope>
    <source>
        <strain evidence="5">BGI_N324</strain>
    </source>
</reference>
<keyword evidence="6" id="KW-1185">Reference proteome</keyword>
<dbReference type="Gene3D" id="1.10.630.10">
    <property type="entry name" value="Cytochrome P450"/>
    <property type="match status" value="1"/>
</dbReference>
<evidence type="ECO:0000256" key="2">
    <source>
        <dbReference type="ARBA" id="ARBA00010617"/>
    </source>
</evidence>
<dbReference type="PANTHER" id="PTHR24300:SF177">
    <property type="entry name" value="CYTOCHROME P450 2J2"/>
    <property type="match status" value="1"/>
</dbReference>
<organism evidence="5 6">
    <name type="scientific">Chlamydotis macqueenii</name>
    <name type="common">Macqueen's bustard</name>
    <dbReference type="NCBI Taxonomy" id="187382"/>
    <lineage>
        <taxon>Eukaryota</taxon>
        <taxon>Metazoa</taxon>
        <taxon>Chordata</taxon>
        <taxon>Craniata</taxon>
        <taxon>Vertebrata</taxon>
        <taxon>Euteleostomi</taxon>
        <taxon>Archelosauria</taxon>
        <taxon>Archosauria</taxon>
        <taxon>Dinosauria</taxon>
        <taxon>Saurischia</taxon>
        <taxon>Theropoda</taxon>
        <taxon>Coelurosauria</taxon>
        <taxon>Aves</taxon>
        <taxon>Neognathae</taxon>
        <taxon>Neoaves</taxon>
        <taxon>Otidimorphae</taxon>
        <taxon>Otidiformes</taxon>
        <taxon>Otididae</taxon>
        <taxon>Chlamydotis</taxon>
    </lineage>
</organism>
<feature type="non-terminal residue" evidence="5">
    <location>
        <position position="1"/>
    </location>
</feature>
<dbReference type="GO" id="GO:0006082">
    <property type="term" value="P:organic acid metabolic process"/>
    <property type="evidence" value="ECO:0007669"/>
    <property type="project" value="TreeGrafter"/>
</dbReference>
<dbReference type="InterPro" id="IPR002401">
    <property type="entry name" value="Cyt_P450_E_grp-I"/>
</dbReference>
<evidence type="ECO:0000313" key="5">
    <source>
        <dbReference type="EMBL" id="KFP41497.1"/>
    </source>
</evidence>
<keyword evidence="4" id="KW-0408">Iron</keyword>
<dbReference type="GO" id="GO:0005506">
    <property type="term" value="F:iron ion binding"/>
    <property type="evidence" value="ECO:0007669"/>
    <property type="project" value="InterPro"/>
</dbReference>
<dbReference type="InterPro" id="IPR036396">
    <property type="entry name" value="Cyt_P450_sf"/>
</dbReference>
<proteinExistence type="inferred from homology"/>
<dbReference type="Pfam" id="PF00067">
    <property type="entry name" value="p450"/>
    <property type="match status" value="1"/>
</dbReference>
<dbReference type="GO" id="GO:0020037">
    <property type="term" value="F:heme binding"/>
    <property type="evidence" value="ECO:0007669"/>
    <property type="project" value="InterPro"/>
</dbReference>
<dbReference type="SUPFAM" id="SSF48264">
    <property type="entry name" value="Cytochrome P450"/>
    <property type="match status" value="1"/>
</dbReference>
<dbReference type="EMBL" id="KK750088">
    <property type="protein sequence ID" value="KFP41497.1"/>
    <property type="molecule type" value="Genomic_DNA"/>
</dbReference>
<sequence length="43" mass="4925">TSSYFHEENLLCSTLDLFLTGTETTATAIRWALLYMATYPHIQ</sequence>
<accession>A0A091KN67</accession>
<dbReference type="AlphaFoldDB" id="A0A091KN67"/>
<comment type="cofactor">
    <cofactor evidence="1">
        <name>heme</name>
        <dbReference type="ChEBI" id="CHEBI:30413"/>
    </cofactor>
</comment>
<comment type="similarity">
    <text evidence="2">Belongs to the cytochrome P450 family.</text>
</comment>
<gene>
    <name evidence="5" type="ORF">N324_11887</name>
</gene>
<name>A0A091KN67_9AVES</name>
<dbReference type="PRINTS" id="PR00463">
    <property type="entry name" value="EP450I"/>
</dbReference>
<feature type="non-terminal residue" evidence="5">
    <location>
        <position position="43"/>
    </location>
</feature>
<evidence type="ECO:0000256" key="1">
    <source>
        <dbReference type="ARBA" id="ARBA00001971"/>
    </source>
</evidence>
<dbReference type="GO" id="GO:0006805">
    <property type="term" value="P:xenobiotic metabolic process"/>
    <property type="evidence" value="ECO:0007669"/>
    <property type="project" value="TreeGrafter"/>
</dbReference>
<dbReference type="Proteomes" id="UP000053330">
    <property type="component" value="Unassembled WGS sequence"/>
</dbReference>
<evidence type="ECO:0000256" key="4">
    <source>
        <dbReference type="ARBA" id="ARBA00023004"/>
    </source>
</evidence>
<dbReference type="GO" id="GO:0005737">
    <property type="term" value="C:cytoplasm"/>
    <property type="evidence" value="ECO:0007669"/>
    <property type="project" value="TreeGrafter"/>
</dbReference>
<dbReference type="GO" id="GO:0016712">
    <property type="term" value="F:oxidoreductase activity, acting on paired donors, with incorporation or reduction of molecular oxygen, reduced flavin or flavoprotein as one donor, and incorporation of one atom of oxygen"/>
    <property type="evidence" value="ECO:0007669"/>
    <property type="project" value="TreeGrafter"/>
</dbReference>
<dbReference type="InterPro" id="IPR050182">
    <property type="entry name" value="Cytochrome_P450_fam2"/>
</dbReference>
<protein>
    <submittedName>
        <fullName evidence="5">Cytochrome P450 2J2</fullName>
    </submittedName>
</protein>
<evidence type="ECO:0000256" key="3">
    <source>
        <dbReference type="ARBA" id="ARBA00022723"/>
    </source>
</evidence>
<keyword evidence="3" id="KW-0479">Metal-binding</keyword>
<dbReference type="InterPro" id="IPR001128">
    <property type="entry name" value="Cyt_P450"/>
</dbReference>
<evidence type="ECO:0000313" key="6">
    <source>
        <dbReference type="Proteomes" id="UP000053330"/>
    </source>
</evidence>